<feature type="signal peptide" evidence="9">
    <location>
        <begin position="1"/>
        <end position="29"/>
    </location>
</feature>
<evidence type="ECO:0000256" key="3">
    <source>
        <dbReference type="ARBA" id="ARBA00011233"/>
    </source>
</evidence>
<dbReference type="Pfam" id="PF22633">
    <property type="entry name" value="F5_F8_type_C_2"/>
    <property type="match status" value="2"/>
</dbReference>
<keyword evidence="7" id="KW-1015">Disulfide bond</keyword>
<proteinExistence type="inferred from homology"/>
<comment type="caution">
    <text evidence="11">The sequence shown here is derived from an EMBL/GenBank/DDBJ whole genome shotgun (WGS) entry which is preliminary data.</text>
</comment>
<feature type="domain" description="F5/8 type C" evidence="10">
    <location>
        <begin position="949"/>
        <end position="1104"/>
    </location>
</feature>
<keyword evidence="9" id="KW-0732">Signal</keyword>
<keyword evidence="6" id="KW-0106">Calcium</keyword>
<evidence type="ECO:0000256" key="6">
    <source>
        <dbReference type="ARBA" id="ARBA00022837"/>
    </source>
</evidence>
<dbReference type="SMART" id="SM00089">
    <property type="entry name" value="PKD"/>
    <property type="match status" value="3"/>
</dbReference>
<dbReference type="InterPro" id="IPR035986">
    <property type="entry name" value="PKD_dom_sf"/>
</dbReference>
<dbReference type="Pfam" id="PF22352">
    <property type="entry name" value="K319L-like_PKD"/>
    <property type="match status" value="3"/>
</dbReference>
<comment type="function">
    <text evidence="1">Acts as a defensive agent. Recognizes blood group fucosylated oligosaccharides including A, B, H and Lewis B-type antigens. Does not recognize Lewis A antigen and has low affinity for monovalent haptens.</text>
</comment>
<dbReference type="PROSITE" id="PS50022">
    <property type="entry name" value="FA58C_3"/>
    <property type="match status" value="1"/>
</dbReference>
<dbReference type="Gene3D" id="2.60.120.260">
    <property type="entry name" value="Galactose-binding domain-like"/>
    <property type="match status" value="2"/>
</dbReference>
<keyword evidence="4" id="KW-0479">Metal-binding</keyword>
<reference evidence="11 12" key="1">
    <citation type="submission" date="2020-08" db="EMBL/GenBank/DDBJ databases">
        <title>Sequencing the genomes of 1000 actinobacteria strains.</title>
        <authorList>
            <person name="Klenk H.-P."/>
        </authorList>
    </citation>
    <scope>NUCLEOTIDE SEQUENCE [LARGE SCALE GENOMIC DNA]</scope>
    <source>
        <strain evidence="11 12">DSM 28967</strain>
    </source>
</reference>
<sequence>MPKRFATALCVLTTAILMVLGLTAPPALAAEGDPASSVVATWSCTSSPCPWGPSDTSNAAVWPAAAEPVRARYGYTVSHDVYAPAPKVAGWKITVTSGSATVFAGPADDSHASLANLETGDSYTVPSTLSTSSLVSVQSGGSFDYTITPGTPTDPPPPTSGDGSVLATWNCTTSPCPSGQSYTSNAGVWPAAAQPVRARYGYTVSHDVYAPVSQVAGWKITVVSGSATVYAGPADDSHSSLAALSAGQSYTVSSTLSNSSIVSIQDDGAFRVTFTPGEPTTPPPASGDGSVPATWNCTGTPCPSGTSYTSNAAVWPATVEPTRTRYGYTVSHDVYATAAKVAGWKITVTSGSAAVYAGPVGDSHSSLAALSAGESYTVSSALSSSSIVSVQGGAAFEYTFTPGGPVTPPPAGDGESPRVTWTCTSSPCPWGPSDSGYAAVWPAETDPTRARYGYTASHDVYAPAPQLANWKITITSGSATVFSGPVGDSHASLANLSAGQSYTVPTTLSGSSIVSVQSGTPFEYAFVPGPPVPPTPPDCTDPTTCDPVSWVNARWRYAGTGENPGDWYGGVITWPVGTAYQGNGRAGDNARNVYTESGVPLYPYMGSWADGCTVRVVTGRVLIVEWERGTDEWTEIRVNAGQSYTISLDGAEDGALIETDNDVQPFTVSMSNCTPRPLSESNNRVPVANAGAPQSVVAGTTVTLNGSGTDADGDDLTYAWTQTGGPAVTLSSTTAAKPTFTAPSSASTLTFSLVVRDGLANSAAATTTVTTTSPVNQVPVANAGTAQTVNTGAAVTLDGSGSRDADNDPLTYTWTQTGGPAVTLSSRTVQKPTFTAPSTKTTLTFSLVVRDGKANSPAVTTTVTTNNTVPVASAGAAQSAESGVTATLDGSGSRDADNDPLTYTWTQTGGPAVTLSSRTVQKPTFTTPSTPATLTFSLVVRDGKVDSAVSTTTVTVTGPNLARGKAATQSSTSGTAVAARAVDGNTNGVFASGSVTQTNLSTQPWWQVDLGSAAAVSTVTVWSRTDSNRMGSGSVFISSTSMTGRSMSSLQADDSVKEMSFSAFSSATNSLTLNAGNATGRYVRVQLSSIFATLNLAELQVGGTTGTVNLSTNRPATQSSTDVGTAARAVDGNTNGVFAAGSVSRTASSSQPWWQVDLLTNSRVGNVTVHNRTDASADKLNNAVVFLSTASMSGRTYAQLMADSTVTKLSLGATPGAVTSRPTNTVARYVKVQSPATSAGVIALAEVTVTGTQPN</sequence>
<dbReference type="PANTHER" id="PTHR45713">
    <property type="entry name" value="FTP DOMAIN-CONTAINING PROTEIN"/>
    <property type="match status" value="1"/>
</dbReference>
<dbReference type="InterPro" id="IPR022409">
    <property type="entry name" value="PKD/Chitinase_dom"/>
</dbReference>
<dbReference type="PANTHER" id="PTHR45713:SF6">
    <property type="entry name" value="F5_8 TYPE C DOMAIN-CONTAINING PROTEIN"/>
    <property type="match status" value="1"/>
</dbReference>
<dbReference type="GO" id="GO:0042806">
    <property type="term" value="F:fucose binding"/>
    <property type="evidence" value="ECO:0007669"/>
    <property type="project" value="UniProtKB-ARBA"/>
</dbReference>
<comment type="subunit">
    <text evidence="3">Homotrimer.</text>
</comment>
<evidence type="ECO:0000256" key="2">
    <source>
        <dbReference type="ARBA" id="ARBA00010147"/>
    </source>
</evidence>
<evidence type="ECO:0000256" key="4">
    <source>
        <dbReference type="ARBA" id="ARBA00022723"/>
    </source>
</evidence>
<evidence type="ECO:0000313" key="11">
    <source>
        <dbReference type="EMBL" id="MBB5833369.1"/>
    </source>
</evidence>
<feature type="region of interest" description="Disordered" evidence="8">
    <location>
        <begin position="880"/>
        <end position="900"/>
    </location>
</feature>
<evidence type="ECO:0000313" key="12">
    <source>
        <dbReference type="Proteomes" id="UP000549971"/>
    </source>
</evidence>
<dbReference type="SUPFAM" id="SSF49299">
    <property type="entry name" value="PKD domain"/>
    <property type="match status" value="1"/>
</dbReference>
<keyword evidence="5" id="KW-0430">Lectin</keyword>
<dbReference type="SMART" id="SM00607">
    <property type="entry name" value="FTP"/>
    <property type="match status" value="2"/>
</dbReference>
<evidence type="ECO:0000256" key="9">
    <source>
        <dbReference type="SAM" id="SignalP"/>
    </source>
</evidence>
<dbReference type="Gene3D" id="2.60.40.10">
    <property type="entry name" value="Immunoglobulins"/>
    <property type="match status" value="3"/>
</dbReference>
<dbReference type="AlphaFoldDB" id="A0A7W9MRB9"/>
<evidence type="ECO:0000256" key="5">
    <source>
        <dbReference type="ARBA" id="ARBA00022734"/>
    </source>
</evidence>
<evidence type="ECO:0000256" key="7">
    <source>
        <dbReference type="ARBA" id="ARBA00023157"/>
    </source>
</evidence>
<dbReference type="InterPro" id="IPR051941">
    <property type="entry name" value="BG_Antigen-Binding_Lectin"/>
</dbReference>
<comment type="similarity">
    <text evidence="2">Belongs to the fucolectin family.</text>
</comment>
<dbReference type="InterPro" id="IPR013783">
    <property type="entry name" value="Ig-like_fold"/>
</dbReference>
<keyword evidence="12" id="KW-1185">Reference proteome</keyword>
<evidence type="ECO:0000256" key="1">
    <source>
        <dbReference type="ARBA" id="ARBA00002219"/>
    </source>
</evidence>
<dbReference type="InterPro" id="IPR008979">
    <property type="entry name" value="Galactose-bd-like_sf"/>
</dbReference>
<evidence type="ECO:0000259" key="10">
    <source>
        <dbReference type="PROSITE" id="PS50022"/>
    </source>
</evidence>
<dbReference type="SUPFAM" id="SSF49785">
    <property type="entry name" value="Galactose-binding domain-like"/>
    <property type="match status" value="2"/>
</dbReference>
<accession>A0A7W9MRB9</accession>
<organism evidence="11 12">
    <name type="scientific">Kribbella italica</name>
    <dbReference type="NCBI Taxonomy" id="1540520"/>
    <lineage>
        <taxon>Bacteria</taxon>
        <taxon>Bacillati</taxon>
        <taxon>Actinomycetota</taxon>
        <taxon>Actinomycetes</taxon>
        <taxon>Propionibacteriales</taxon>
        <taxon>Kribbellaceae</taxon>
        <taxon>Kribbella</taxon>
    </lineage>
</organism>
<dbReference type="RefSeq" id="WP_184793265.1">
    <property type="nucleotide sequence ID" value="NZ_JACHMY010000001.1"/>
</dbReference>
<dbReference type="EMBL" id="JACHMY010000001">
    <property type="protein sequence ID" value="MBB5833369.1"/>
    <property type="molecule type" value="Genomic_DNA"/>
</dbReference>
<dbReference type="GO" id="GO:0005975">
    <property type="term" value="P:carbohydrate metabolic process"/>
    <property type="evidence" value="ECO:0007669"/>
    <property type="project" value="UniProtKB-ARBA"/>
</dbReference>
<name>A0A7W9MRB9_9ACTN</name>
<dbReference type="GO" id="GO:0010185">
    <property type="term" value="P:regulation of cellular defense response"/>
    <property type="evidence" value="ECO:0007669"/>
    <property type="project" value="UniProtKB-ARBA"/>
</dbReference>
<gene>
    <name evidence="11" type="ORF">HDA39_000103</name>
</gene>
<dbReference type="InterPro" id="IPR006585">
    <property type="entry name" value="FTP1"/>
</dbReference>
<feature type="chain" id="PRO_5031066627" description="F5/8 type C domain-containing protein" evidence="9">
    <location>
        <begin position="30"/>
        <end position="1255"/>
    </location>
</feature>
<dbReference type="GO" id="GO:0046872">
    <property type="term" value="F:metal ion binding"/>
    <property type="evidence" value="ECO:0007669"/>
    <property type="project" value="UniProtKB-KW"/>
</dbReference>
<dbReference type="Proteomes" id="UP000549971">
    <property type="component" value="Unassembled WGS sequence"/>
</dbReference>
<evidence type="ECO:0000256" key="8">
    <source>
        <dbReference type="SAM" id="MobiDB-lite"/>
    </source>
</evidence>
<dbReference type="InterPro" id="IPR000421">
    <property type="entry name" value="FA58C"/>
</dbReference>
<protein>
    <recommendedName>
        <fullName evidence="10">F5/8 type C domain-containing protein</fullName>
    </recommendedName>
</protein>